<evidence type="ECO:0000313" key="10">
    <source>
        <dbReference type="Proteomes" id="UP000265300"/>
    </source>
</evidence>
<dbReference type="SUPFAM" id="SSF47113">
    <property type="entry name" value="Histone-fold"/>
    <property type="match status" value="1"/>
</dbReference>
<dbReference type="GO" id="GO:0046982">
    <property type="term" value="F:protein heterodimerization activity"/>
    <property type="evidence" value="ECO:0007669"/>
    <property type="project" value="InterPro"/>
</dbReference>
<evidence type="ECO:0000256" key="9">
    <source>
        <dbReference type="RuleBase" id="RU000528"/>
    </source>
</evidence>
<keyword evidence="6 9" id="KW-0238">DNA-binding</keyword>
<dbReference type="KEGG" id="lve:103074048"/>
<name>A0A340X140_LIPVE</name>
<dbReference type="GO" id="GO:0005634">
    <property type="term" value="C:nucleus"/>
    <property type="evidence" value="ECO:0007669"/>
    <property type="project" value="UniProtKB-SubCell"/>
</dbReference>
<dbReference type="InterPro" id="IPR001951">
    <property type="entry name" value="Histone_H4"/>
</dbReference>
<dbReference type="AlphaFoldDB" id="A0A340X140"/>
<keyword evidence="5 9" id="KW-0158">Chromosome</keyword>
<evidence type="ECO:0000256" key="3">
    <source>
        <dbReference type="ARBA" id="ARBA00004286"/>
    </source>
</evidence>
<keyword evidence="8 9" id="KW-0544">Nucleosome core</keyword>
<keyword evidence="7 9" id="KW-0539">Nucleus</keyword>
<dbReference type="CDD" id="cd22912">
    <property type="entry name" value="HFD_H4"/>
    <property type="match status" value="1"/>
</dbReference>
<dbReference type="STRING" id="118797.A0A340X140"/>
<reference evidence="11" key="1">
    <citation type="submission" date="2025-08" db="UniProtKB">
        <authorList>
            <consortium name="RefSeq"/>
        </authorList>
    </citation>
    <scope>IDENTIFICATION</scope>
</reference>
<dbReference type="InParanoid" id="A0A340X140"/>
<dbReference type="PRINTS" id="PR00623">
    <property type="entry name" value="HISTONEH4"/>
</dbReference>
<evidence type="ECO:0000256" key="2">
    <source>
        <dbReference type="ARBA" id="ARBA00004123"/>
    </source>
</evidence>
<dbReference type="GO" id="GO:0030527">
    <property type="term" value="F:structural constituent of chromatin"/>
    <property type="evidence" value="ECO:0007669"/>
    <property type="project" value="InterPro"/>
</dbReference>
<dbReference type="PANTHER" id="PTHR10484">
    <property type="entry name" value="HISTONE H4"/>
    <property type="match status" value="1"/>
</dbReference>
<dbReference type="RefSeq" id="XP_007455021.1">
    <property type="nucleotide sequence ID" value="XM_007454959.1"/>
</dbReference>
<dbReference type="GO" id="GO:0000786">
    <property type="term" value="C:nucleosome"/>
    <property type="evidence" value="ECO:0007669"/>
    <property type="project" value="UniProtKB-KW"/>
</dbReference>
<dbReference type="Gene3D" id="1.10.20.10">
    <property type="entry name" value="Histone, subunit A"/>
    <property type="match status" value="1"/>
</dbReference>
<gene>
    <name evidence="11" type="primary">LOC103074048</name>
</gene>
<evidence type="ECO:0000256" key="4">
    <source>
        <dbReference type="ARBA" id="ARBA00006564"/>
    </source>
</evidence>
<dbReference type="InterPro" id="IPR009072">
    <property type="entry name" value="Histone-fold"/>
</dbReference>
<comment type="subcellular location">
    <subcellularLocation>
        <location evidence="3">Chromosome</location>
    </subcellularLocation>
    <subcellularLocation>
        <location evidence="2">Nucleus</location>
    </subcellularLocation>
</comment>
<evidence type="ECO:0000256" key="7">
    <source>
        <dbReference type="ARBA" id="ARBA00023242"/>
    </source>
</evidence>
<evidence type="ECO:0000256" key="1">
    <source>
        <dbReference type="ARBA" id="ARBA00002001"/>
    </source>
</evidence>
<sequence>MSSPDKGGKGPGKGGAKHRGKMLCKNLGIRKPAIQCLAQHGGIKPISSLFHGETGRVLQVFLMNMIQDTVTYTESAKPKAVTAMVVYKLKPQGCTLELWWLRVQDLPYLNIEKKSPFQGIPERVVVHCRIVKSE</sequence>
<comment type="similarity">
    <text evidence="4 9">Belongs to the histone H4 family.</text>
</comment>
<dbReference type="GO" id="GO:0003677">
    <property type="term" value="F:DNA binding"/>
    <property type="evidence" value="ECO:0007669"/>
    <property type="project" value="UniProtKB-KW"/>
</dbReference>
<comment type="subunit">
    <text evidence="9">The nucleosome is a histone octamer containing two molecules each of H2A, H2B, H3 and H4 assembled in one H3-H4 heterotetramer and two H2A-H2B heterodimers. The octamer wraps approximately 147 bp of DNA.</text>
</comment>
<organism evidence="10 11">
    <name type="scientific">Lipotes vexillifer</name>
    <name type="common">Yangtze river dolphin</name>
    <dbReference type="NCBI Taxonomy" id="118797"/>
    <lineage>
        <taxon>Eukaryota</taxon>
        <taxon>Metazoa</taxon>
        <taxon>Chordata</taxon>
        <taxon>Craniata</taxon>
        <taxon>Vertebrata</taxon>
        <taxon>Euteleostomi</taxon>
        <taxon>Mammalia</taxon>
        <taxon>Eutheria</taxon>
        <taxon>Laurasiatheria</taxon>
        <taxon>Artiodactyla</taxon>
        <taxon>Whippomorpha</taxon>
        <taxon>Cetacea</taxon>
        <taxon>Odontoceti</taxon>
        <taxon>Lipotidae</taxon>
        <taxon>Lipotes</taxon>
    </lineage>
</organism>
<comment type="function">
    <text evidence="1 9">Core component of nucleosome. Nucleosomes wrap and compact DNA into chromatin, limiting DNA accessibility to the cellular machineries which require DNA as a template. Histones thereby play a central role in transcription regulation, DNA repair, DNA replication and chromosomal stability. DNA accessibility is regulated via a complex set of post-translational modifications of histones, also called histone code, and nucleosome remodeling.</text>
</comment>
<proteinExistence type="inferred from homology"/>
<evidence type="ECO:0000256" key="8">
    <source>
        <dbReference type="ARBA" id="ARBA00023269"/>
    </source>
</evidence>
<protein>
    <recommendedName>
        <fullName evidence="9">Histone H4</fullName>
    </recommendedName>
</protein>
<dbReference type="SMART" id="SM00417">
    <property type="entry name" value="H4"/>
    <property type="match status" value="1"/>
</dbReference>
<evidence type="ECO:0000313" key="11">
    <source>
        <dbReference type="RefSeq" id="XP_007455021.1"/>
    </source>
</evidence>
<dbReference type="Proteomes" id="UP000265300">
    <property type="component" value="Unplaced"/>
</dbReference>
<accession>A0A340X140</accession>
<dbReference type="GeneID" id="103074048"/>
<evidence type="ECO:0000256" key="6">
    <source>
        <dbReference type="ARBA" id="ARBA00023125"/>
    </source>
</evidence>
<keyword evidence="10" id="KW-1185">Reference proteome</keyword>
<evidence type="ECO:0000256" key="5">
    <source>
        <dbReference type="ARBA" id="ARBA00022454"/>
    </source>
</evidence>